<comment type="caution">
    <text evidence="2">The sequence shown here is derived from an EMBL/GenBank/DDBJ whole genome shotgun (WGS) entry which is preliminary data.</text>
</comment>
<name>A0A5B7DVL9_PORTR</name>
<keyword evidence="3" id="KW-1185">Reference proteome</keyword>
<evidence type="ECO:0000313" key="2">
    <source>
        <dbReference type="EMBL" id="MPC25550.1"/>
    </source>
</evidence>
<reference evidence="2 3" key="1">
    <citation type="submission" date="2019-05" db="EMBL/GenBank/DDBJ databases">
        <title>Another draft genome of Portunus trituberculatus and its Hox gene families provides insights of decapod evolution.</title>
        <authorList>
            <person name="Jeong J.-H."/>
            <person name="Song I."/>
            <person name="Kim S."/>
            <person name="Choi T."/>
            <person name="Kim D."/>
            <person name="Ryu S."/>
            <person name="Kim W."/>
        </authorList>
    </citation>
    <scope>NUCLEOTIDE SEQUENCE [LARGE SCALE GENOMIC DNA]</scope>
    <source>
        <tissue evidence="2">Muscle</tissue>
    </source>
</reference>
<gene>
    <name evidence="2" type="ORF">E2C01_018668</name>
</gene>
<evidence type="ECO:0000313" key="3">
    <source>
        <dbReference type="Proteomes" id="UP000324222"/>
    </source>
</evidence>
<dbReference type="Proteomes" id="UP000324222">
    <property type="component" value="Unassembled WGS sequence"/>
</dbReference>
<organism evidence="2 3">
    <name type="scientific">Portunus trituberculatus</name>
    <name type="common">Swimming crab</name>
    <name type="synonym">Neptunus trituberculatus</name>
    <dbReference type="NCBI Taxonomy" id="210409"/>
    <lineage>
        <taxon>Eukaryota</taxon>
        <taxon>Metazoa</taxon>
        <taxon>Ecdysozoa</taxon>
        <taxon>Arthropoda</taxon>
        <taxon>Crustacea</taxon>
        <taxon>Multicrustacea</taxon>
        <taxon>Malacostraca</taxon>
        <taxon>Eumalacostraca</taxon>
        <taxon>Eucarida</taxon>
        <taxon>Decapoda</taxon>
        <taxon>Pleocyemata</taxon>
        <taxon>Brachyura</taxon>
        <taxon>Eubrachyura</taxon>
        <taxon>Portunoidea</taxon>
        <taxon>Portunidae</taxon>
        <taxon>Portuninae</taxon>
        <taxon>Portunus</taxon>
    </lineage>
</organism>
<protein>
    <submittedName>
        <fullName evidence="2">Uncharacterized protein</fullName>
    </submittedName>
</protein>
<feature type="region of interest" description="Disordered" evidence="1">
    <location>
        <begin position="45"/>
        <end position="65"/>
    </location>
</feature>
<feature type="compositionally biased region" description="Low complexity" evidence="1">
    <location>
        <begin position="55"/>
        <end position="65"/>
    </location>
</feature>
<dbReference type="EMBL" id="VSRR010001478">
    <property type="protein sequence ID" value="MPC25550.1"/>
    <property type="molecule type" value="Genomic_DNA"/>
</dbReference>
<evidence type="ECO:0000256" key="1">
    <source>
        <dbReference type="SAM" id="MobiDB-lite"/>
    </source>
</evidence>
<dbReference type="AlphaFoldDB" id="A0A5B7DVL9"/>
<proteinExistence type="predicted"/>
<feature type="region of interest" description="Disordered" evidence="1">
    <location>
        <begin position="93"/>
        <end position="122"/>
    </location>
</feature>
<sequence length="122" mass="12783">MCTIGCDRSNVELCVDVLPDEPARILQEDSESAINVSYDCLSRAPPAAPRPAVSPPTRSAPARPARPGARFALPLLLSRVLYSSSVFAQTVAQAPPPAAHAHAHRPAAAALAASMTRPPHDT</sequence>
<accession>A0A5B7DVL9</accession>